<evidence type="ECO:0000313" key="8">
    <source>
        <dbReference type="EMBL" id="KAF2881483.1"/>
    </source>
</evidence>
<protein>
    <recommendedName>
        <fullName evidence="5">L-serine deaminase</fullName>
    </recommendedName>
    <alternativeName>
        <fullName evidence="6">L-threonine dehydratase</fullName>
    </alternativeName>
</protein>
<dbReference type="Pfam" id="PF00291">
    <property type="entry name" value="PALP"/>
    <property type="match status" value="1"/>
</dbReference>
<evidence type="ECO:0000313" key="9">
    <source>
        <dbReference type="Proteomes" id="UP000801492"/>
    </source>
</evidence>
<keyword evidence="3" id="KW-0663">Pyridoxal phosphate</keyword>
<keyword evidence="4" id="KW-0456">Lyase</keyword>
<comment type="caution">
    <text evidence="8">The sequence shown here is derived from an EMBL/GenBank/DDBJ whole genome shotgun (WGS) entry which is preliminary data.</text>
</comment>
<dbReference type="Gene3D" id="3.40.50.1100">
    <property type="match status" value="2"/>
</dbReference>
<dbReference type="InterPro" id="IPR001926">
    <property type="entry name" value="TrpB-like_PALP"/>
</dbReference>
<evidence type="ECO:0000256" key="2">
    <source>
        <dbReference type="ARBA" id="ARBA00010869"/>
    </source>
</evidence>
<gene>
    <name evidence="8" type="ORF">ILUMI_24681</name>
</gene>
<dbReference type="InterPro" id="IPR044561">
    <property type="entry name" value="ACT_ThrD-II-like"/>
</dbReference>
<dbReference type="GO" id="GO:0009097">
    <property type="term" value="P:isoleucine biosynthetic process"/>
    <property type="evidence" value="ECO:0007669"/>
    <property type="project" value="TreeGrafter"/>
</dbReference>
<dbReference type="OrthoDB" id="4418812at2759"/>
<dbReference type="PANTHER" id="PTHR48078">
    <property type="entry name" value="THREONINE DEHYDRATASE, MITOCHONDRIAL-RELATED"/>
    <property type="match status" value="1"/>
</dbReference>
<organism evidence="8 9">
    <name type="scientific">Ignelater luminosus</name>
    <name type="common">Cucubano</name>
    <name type="synonym">Pyrophorus luminosus</name>
    <dbReference type="NCBI Taxonomy" id="2038154"/>
    <lineage>
        <taxon>Eukaryota</taxon>
        <taxon>Metazoa</taxon>
        <taxon>Ecdysozoa</taxon>
        <taxon>Arthropoda</taxon>
        <taxon>Hexapoda</taxon>
        <taxon>Insecta</taxon>
        <taxon>Pterygota</taxon>
        <taxon>Neoptera</taxon>
        <taxon>Endopterygota</taxon>
        <taxon>Coleoptera</taxon>
        <taxon>Polyphaga</taxon>
        <taxon>Elateriformia</taxon>
        <taxon>Elateroidea</taxon>
        <taxon>Elateridae</taxon>
        <taxon>Agrypninae</taxon>
        <taxon>Pyrophorini</taxon>
        <taxon>Ignelater</taxon>
    </lineage>
</organism>
<evidence type="ECO:0000256" key="6">
    <source>
        <dbReference type="ARBA" id="ARBA00042605"/>
    </source>
</evidence>
<evidence type="ECO:0000259" key="7">
    <source>
        <dbReference type="Pfam" id="PF00291"/>
    </source>
</evidence>
<dbReference type="CDD" id="cd04886">
    <property type="entry name" value="ACT_ThrD-II-like"/>
    <property type="match status" value="1"/>
</dbReference>
<dbReference type="SUPFAM" id="SSF53686">
    <property type="entry name" value="Tryptophan synthase beta subunit-like PLP-dependent enzymes"/>
    <property type="match status" value="1"/>
</dbReference>
<keyword evidence="9" id="KW-1185">Reference proteome</keyword>
<dbReference type="InterPro" id="IPR050147">
    <property type="entry name" value="Ser/Thr_Dehydratase"/>
</dbReference>
<reference evidence="8" key="1">
    <citation type="submission" date="2019-08" db="EMBL/GenBank/DDBJ databases">
        <title>The genome of the North American firefly Photinus pyralis.</title>
        <authorList>
            <consortium name="Photinus pyralis genome working group"/>
            <person name="Fallon T.R."/>
            <person name="Sander Lower S.E."/>
            <person name="Weng J.-K."/>
        </authorList>
    </citation>
    <scope>NUCLEOTIDE SEQUENCE</scope>
    <source>
        <strain evidence="8">TRF0915ILg1</strain>
        <tissue evidence="8">Whole body</tissue>
    </source>
</reference>
<feature type="domain" description="Tryptophan synthase beta chain-like PALP" evidence="7">
    <location>
        <begin position="43"/>
        <end position="331"/>
    </location>
</feature>
<evidence type="ECO:0000256" key="1">
    <source>
        <dbReference type="ARBA" id="ARBA00001933"/>
    </source>
</evidence>
<dbReference type="FunFam" id="3.40.50.1100:FF:000007">
    <property type="entry name" value="L-threonine dehydratase catabolic TdcB"/>
    <property type="match status" value="1"/>
</dbReference>
<dbReference type="GO" id="GO:0006565">
    <property type="term" value="P:L-serine catabolic process"/>
    <property type="evidence" value="ECO:0007669"/>
    <property type="project" value="TreeGrafter"/>
</dbReference>
<dbReference type="Proteomes" id="UP000801492">
    <property type="component" value="Unassembled WGS sequence"/>
</dbReference>
<name>A0A8K0C6N2_IGNLU</name>
<accession>A0A8K0C6N2</accession>
<dbReference type="InterPro" id="IPR036052">
    <property type="entry name" value="TrpB-like_PALP_sf"/>
</dbReference>
<dbReference type="PANTHER" id="PTHR48078:SF19">
    <property type="entry name" value="ACT DOMAIN-CONTAINING PROTEIN"/>
    <property type="match status" value="1"/>
</dbReference>
<dbReference type="GO" id="GO:0006567">
    <property type="term" value="P:L-threonine catabolic process"/>
    <property type="evidence" value="ECO:0007669"/>
    <property type="project" value="TreeGrafter"/>
</dbReference>
<dbReference type="CDD" id="cd01562">
    <property type="entry name" value="Thr-dehyd"/>
    <property type="match status" value="1"/>
</dbReference>
<sequence>MEELMYRTAEADDDEELLDPFCDPDKPVAIKFSDVKHAEELIKSGIVRTPCNKSRLSDDFGINLFLKMEFQQFTGSFKERGARYTMLMLDEATRKKGIVSASLGNHAQAVSYHGLLLNIPVTVVMPVVAPIMKISKCRDLKATVVVQGKDMAEAKKIALRIAKTNGSLYINGYDHPHVLAGQGTAGLEILEQVPNVDAVVIPAGGGGLIAGVAVALKELKPSCKIIGVESENCPGFSESVKAGKPTLVQVKATLADGLAVPFIGVNSFKTAFPLIDKMLVVKEQNIASGILRLIETQKCIVEGAGASGLAAVIGGQLDEYKGKNVVLILSGGNIDTSILGRCMERGLAADQRLVKIIVTISDRPAGIAELTKLIASIGVSIKDVFHSRAWVTQDVFSVQVTVICETQDAKHAEELKSVLQKTYKKVEMK</sequence>
<dbReference type="AlphaFoldDB" id="A0A8K0C6N2"/>
<comment type="cofactor">
    <cofactor evidence="1">
        <name>pyridoxal 5'-phosphate</name>
        <dbReference type="ChEBI" id="CHEBI:597326"/>
    </cofactor>
</comment>
<comment type="similarity">
    <text evidence="2">Belongs to the serine/threonine dehydratase family.</text>
</comment>
<evidence type="ECO:0000256" key="5">
    <source>
        <dbReference type="ARBA" id="ARBA00041766"/>
    </source>
</evidence>
<dbReference type="GO" id="GO:0003941">
    <property type="term" value="F:L-serine ammonia-lyase activity"/>
    <property type="evidence" value="ECO:0007669"/>
    <property type="project" value="TreeGrafter"/>
</dbReference>
<evidence type="ECO:0000256" key="3">
    <source>
        <dbReference type="ARBA" id="ARBA00022898"/>
    </source>
</evidence>
<dbReference type="EMBL" id="VTPC01090733">
    <property type="protein sequence ID" value="KAF2881483.1"/>
    <property type="molecule type" value="Genomic_DNA"/>
</dbReference>
<dbReference type="GO" id="GO:0004794">
    <property type="term" value="F:threonine deaminase activity"/>
    <property type="evidence" value="ECO:0007669"/>
    <property type="project" value="TreeGrafter"/>
</dbReference>
<proteinExistence type="inferred from homology"/>
<evidence type="ECO:0000256" key="4">
    <source>
        <dbReference type="ARBA" id="ARBA00023239"/>
    </source>
</evidence>